<keyword evidence="2" id="KW-0472">Membrane</keyword>
<accession>A0AAV2FBA7</accession>
<keyword evidence="2" id="KW-0812">Transmembrane</keyword>
<reference evidence="3 4" key="1">
    <citation type="submission" date="2024-04" db="EMBL/GenBank/DDBJ databases">
        <authorList>
            <person name="Fracassetti M."/>
        </authorList>
    </citation>
    <scope>NUCLEOTIDE SEQUENCE [LARGE SCALE GENOMIC DNA]</scope>
</reference>
<organism evidence="3 4">
    <name type="scientific">Linum trigynum</name>
    <dbReference type="NCBI Taxonomy" id="586398"/>
    <lineage>
        <taxon>Eukaryota</taxon>
        <taxon>Viridiplantae</taxon>
        <taxon>Streptophyta</taxon>
        <taxon>Embryophyta</taxon>
        <taxon>Tracheophyta</taxon>
        <taxon>Spermatophyta</taxon>
        <taxon>Magnoliopsida</taxon>
        <taxon>eudicotyledons</taxon>
        <taxon>Gunneridae</taxon>
        <taxon>Pentapetalae</taxon>
        <taxon>rosids</taxon>
        <taxon>fabids</taxon>
        <taxon>Malpighiales</taxon>
        <taxon>Linaceae</taxon>
        <taxon>Linum</taxon>
    </lineage>
</organism>
<dbReference type="EMBL" id="OZ034819">
    <property type="protein sequence ID" value="CAL1395554.1"/>
    <property type="molecule type" value="Genomic_DNA"/>
</dbReference>
<gene>
    <name evidence="3" type="ORF">LTRI10_LOCUS35980</name>
</gene>
<evidence type="ECO:0000313" key="3">
    <source>
        <dbReference type="EMBL" id="CAL1395554.1"/>
    </source>
</evidence>
<feature type="region of interest" description="Disordered" evidence="1">
    <location>
        <begin position="80"/>
        <end position="111"/>
    </location>
</feature>
<keyword evidence="2" id="KW-1133">Transmembrane helix</keyword>
<evidence type="ECO:0000313" key="4">
    <source>
        <dbReference type="Proteomes" id="UP001497516"/>
    </source>
</evidence>
<feature type="compositionally biased region" description="Low complexity" evidence="1">
    <location>
        <begin position="80"/>
        <end position="91"/>
    </location>
</feature>
<proteinExistence type="predicted"/>
<protein>
    <submittedName>
        <fullName evidence="3">Uncharacterized protein</fullName>
    </submittedName>
</protein>
<keyword evidence="4" id="KW-1185">Reference proteome</keyword>
<dbReference type="Proteomes" id="UP001497516">
    <property type="component" value="Chromosome 6"/>
</dbReference>
<evidence type="ECO:0000256" key="1">
    <source>
        <dbReference type="SAM" id="MobiDB-lite"/>
    </source>
</evidence>
<sequence length="111" mass="11818">MMKHKADDKPFHLISVVGKSLILSFILSFLYIGLYVAFYDPRAAASPPSLPCTASSPPSPATLLPLPTTAGTLIIPRPTSPTFSSPSVVPEPHSRLRVAGGRPKSRCLPPL</sequence>
<evidence type="ECO:0000256" key="2">
    <source>
        <dbReference type="SAM" id="Phobius"/>
    </source>
</evidence>
<name>A0AAV2FBA7_9ROSI</name>
<dbReference type="AlphaFoldDB" id="A0AAV2FBA7"/>
<feature type="transmembrane region" description="Helical" evidence="2">
    <location>
        <begin position="21"/>
        <end position="39"/>
    </location>
</feature>